<evidence type="ECO:0000256" key="3">
    <source>
        <dbReference type="ARBA" id="ARBA00022989"/>
    </source>
</evidence>
<feature type="compositionally biased region" description="Basic and acidic residues" evidence="5">
    <location>
        <begin position="67"/>
        <end position="85"/>
    </location>
</feature>
<feature type="region of interest" description="Disordered" evidence="5">
    <location>
        <begin position="50"/>
        <end position="91"/>
    </location>
</feature>
<evidence type="ECO:0000313" key="6">
    <source>
        <dbReference type="EMBL" id="KAK2562137.1"/>
    </source>
</evidence>
<sequence>MNPALATAQTFVFCRRQKAIHEHLFVFWLGPTSGTLTAIQVKSLLSMSQSQKAKDKKTNKRWNGNHLSEKTSKNEETNDGSELRKTHTAKA</sequence>
<reference evidence="6" key="2">
    <citation type="journal article" date="2023" name="Science">
        <title>Genomic signatures of disease resistance in endangered staghorn corals.</title>
        <authorList>
            <person name="Vollmer S.V."/>
            <person name="Selwyn J.D."/>
            <person name="Despard B.A."/>
            <person name="Roesel C.L."/>
        </authorList>
    </citation>
    <scope>NUCLEOTIDE SEQUENCE</scope>
    <source>
        <strain evidence="6">K2</strain>
    </source>
</reference>
<keyword evidence="4" id="KW-0472">Membrane</keyword>
<name>A0AAD9QJ02_ACRCE</name>
<dbReference type="Proteomes" id="UP001249851">
    <property type="component" value="Unassembled WGS sequence"/>
</dbReference>
<dbReference type="EMBL" id="JARQWQ010000030">
    <property type="protein sequence ID" value="KAK2562137.1"/>
    <property type="molecule type" value="Genomic_DNA"/>
</dbReference>
<keyword evidence="2" id="KW-0812">Transmembrane</keyword>
<evidence type="ECO:0000256" key="4">
    <source>
        <dbReference type="ARBA" id="ARBA00023136"/>
    </source>
</evidence>
<keyword evidence="7" id="KW-1185">Reference proteome</keyword>
<dbReference type="AlphaFoldDB" id="A0AAD9QJ02"/>
<comment type="caution">
    <text evidence="6">The sequence shown here is derived from an EMBL/GenBank/DDBJ whole genome shotgun (WGS) entry which is preliminary data.</text>
</comment>
<evidence type="ECO:0000256" key="5">
    <source>
        <dbReference type="SAM" id="MobiDB-lite"/>
    </source>
</evidence>
<accession>A0AAD9QJ02</accession>
<proteinExistence type="predicted"/>
<dbReference type="GO" id="GO:0016020">
    <property type="term" value="C:membrane"/>
    <property type="evidence" value="ECO:0007669"/>
    <property type="project" value="UniProtKB-SubCell"/>
</dbReference>
<organism evidence="6 7">
    <name type="scientific">Acropora cervicornis</name>
    <name type="common">Staghorn coral</name>
    <dbReference type="NCBI Taxonomy" id="6130"/>
    <lineage>
        <taxon>Eukaryota</taxon>
        <taxon>Metazoa</taxon>
        <taxon>Cnidaria</taxon>
        <taxon>Anthozoa</taxon>
        <taxon>Hexacorallia</taxon>
        <taxon>Scleractinia</taxon>
        <taxon>Astrocoeniina</taxon>
        <taxon>Acroporidae</taxon>
        <taxon>Acropora</taxon>
    </lineage>
</organism>
<gene>
    <name evidence="6" type="ORF">P5673_014900</name>
</gene>
<comment type="subcellular location">
    <subcellularLocation>
        <location evidence="1">Membrane</location>
        <topology evidence="1">Multi-pass membrane protein</topology>
    </subcellularLocation>
</comment>
<evidence type="ECO:0000256" key="2">
    <source>
        <dbReference type="ARBA" id="ARBA00022692"/>
    </source>
</evidence>
<evidence type="ECO:0000313" key="7">
    <source>
        <dbReference type="Proteomes" id="UP001249851"/>
    </source>
</evidence>
<keyword evidence="3" id="KW-1133">Transmembrane helix</keyword>
<protein>
    <submittedName>
        <fullName evidence="6">Uncharacterized protein</fullName>
    </submittedName>
</protein>
<dbReference type="SUPFAM" id="SSF81338">
    <property type="entry name" value="Aquaporin-like"/>
    <property type="match status" value="1"/>
</dbReference>
<reference evidence="6" key="1">
    <citation type="journal article" date="2023" name="G3 (Bethesda)">
        <title>Whole genome assembly and annotation of the endangered Caribbean coral Acropora cervicornis.</title>
        <authorList>
            <person name="Selwyn J.D."/>
            <person name="Vollmer S.V."/>
        </authorList>
    </citation>
    <scope>NUCLEOTIDE SEQUENCE</scope>
    <source>
        <strain evidence="6">K2</strain>
    </source>
</reference>
<evidence type="ECO:0000256" key="1">
    <source>
        <dbReference type="ARBA" id="ARBA00004141"/>
    </source>
</evidence>
<dbReference type="InterPro" id="IPR023271">
    <property type="entry name" value="Aquaporin-like"/>
</dbReference>